<proteinExistence type="predicted"/>
<evidence type="ECO:0000313" key="2">
    <source>
        <dbReference type="Proteomes" id="UP000094224"/>
    </source>
</evidence>
<sequence>MRARIVLAAADGASNAAISRTLGVCEDTVRKWALIEFGLQRVEFAHQRMAGNSGLHCAVVNQ</sequence>
<reference evidence="2" key="1">
    <citation type="submission" date="2016-09" db="EMBL/GenBank/DDBJ databases">
        <authorList>
            <person name="Greninger A.L."/>
            <person name="Jerome K.R."/>
            <person name="Mcnair B."/>
            <person name="Wallis C."/>
            <person name="Fang F."/>
        </authorList>
    </citation>
    <scope>NUCLEOTIDE SEQUENCE [LARGE SCALE GENOMIC DNA]</scope>
    <source>
        <strain evidence="2">BC1_M4</strain>
    </source>
</reference>
<evidence type="ECO:0008006" key="3">
    <source>
        <dbReference type="Google" id="ProtNLM"/>
    </source>
</evidence>
<dbReference type="SUPFAM" id="SSF46689">
    <property type="entry name" value="Homeodomain-like"/>
    <property type="match status" value="1"/>
</dbReference>
<comment type="caution">
    <text evidence="1">The sequence shown here is derived from an EMBL/GenBank/DDBJ whole genome shotgun (WGS) entry which is preliminary data.</text>
</comment>
<dbReference type="Pfam" id="PF13384">
    <property type="entry name" value="HTH_23"/>
    <property type="match status" value="1"/>
</dbReference>
<protein>
    <recommendedName>
        <fullName evidence="3">Transposase</fullName>
    </recommendedName>
</protein>
<accession>A0A1E3SCC4</accession>
<organism evidence="1 2">
    <name type="scientific">Mycobacterium sherrisii</name>
    <dbReference type="NCBI Taxonomy" id="243061"/>
    <lineage>
        <taxon>Bacteria</taxon>
        <taxon>Bacillati</taxon>
        <taxon>Actinomycetota</taxon>
        <taxon>Actinomycetes</taxon>
        <taxon>Mycobacteriales</taxon>
        <taxon>Mycobacteriaceae</taxon>
        <taxon>Mycobacterium</taxon>
        <taxon>Mycobacterium simiae complex</taxon>
    </lineage>
</organism>
<gene>
    <name evidence="1" type="ORF">BHQ21_24935</name>
</gene>
<dbReference type="InterPro" id="IPR009057">
    <property type="entry name" value="Homeodomain-like_sf"/>
</dbReference>
<name>A0A1E3SCC4_9MYCO</name>
<dbReference type="Proteomes" id="UP000094224">
    <property type="component" value="Unassembled WGS sequence"/>
</dbReference>
<dbReference type="EMBL" id="MIHC01000072">
    <property type="protein sequence ID" value="ODQ99815.1"/>
    <property type="molecule type" value="Genomic_DNA"/>
</dbReference>
<keyword evidence="2" id="KW-1185">Reference proteome</keyword>
<evidence type="ECO:0000313" key="1">
    <source>
        <dbReference type="EMBL" id="ODQ99815.1"/>
    </source>
</evidence>
<dbReference type="AlphaFoldDB" id="A0A1E3SCC4"/>